<dbReference type="Proteomes" id="UP001243623">
    <property type="component" value="Chromosome"/>
</dbReference>
<dbReference type="InterPro" id="IPR047187">
    <property type="entry name" value="SF1_C_Upf1"/>
</dbReference>
<evidence type="ECO:0000313" key="4">
    <source>
        <dbReference type="EMBL" id="WIW70277.1"/>
    </source>
</evidence>
<dbReference type="Gene3D" id="3.40.960.10">
    <property type="entry name" value="VSR Endonuclease"/>
    <property type="match status" value="1"/>
</dbReference>
<dbReference type="Pfam" id="PF13086">
    <property type="entry name" value="AAA_11"/>
    <property type="match status" value="1"/>
</dbReference>
<dbReference type="AlphaFoldDB" id="A0A9Y2EQQ3"/>
<evidence type="ECO:0000259" key="1">
    <source>
        <dbReference type="Pfam" id="PF10881"/>
    </source>
</evidence>
<dbReference type="GO" id="GO:0004386">
    <property type="term" value="F:helicase activity"/>
    <property type="evidence" value="ECO:0007669"/>
    <property type="project" value="InterPro"/>
</dbReference>
<evidence type="ECO:0000259" key="2">
    <source>
        <dbReference type="Pfam" id="PF13086"/>
    </source>
</evidence>
<dbReference type="SUPFAM" id="SSF52540">
    <property type="entry name" value="P-loop containing nucleoside triphosphate hydrolases"/>
    <property type="match status" value="1"/>
</dbReference>
<keyword evidence="5" id="KW-1185">Reference proteome</keyword>
<dbReference type="InterPro" id="IPR027417">
    <property type="entry name" value="P-loop_NTPase"/>
</dbReference>
<dbReference type="InterPro" id="IPR045055">
    <property type="entry name" value="DNA2/NAM7-like"/>
</dbReference>
<dbReference type="InterPro" id="IPR024402">
    <property type="entry name" value="DUF2726"/>
</dbReference>
<dbReference type="RefSeq" id="WP_147670065.1">
    <property type="nucleotide sequence ID" value="NZ_CP120678.1"/>
</dbReference>
<evidence type="ECO:0000259" key="3">
    <source>
        <dbReference type="Pfam" id="PF13087"/>
    </source>
</evidence>
<dbReference type="Gene3D" id="3.40.50.300">
    <property type="entry name" value="P-loop containing nucleotide triphosphate hydrolases"/>
    <property type="match status" value="3"/>
</dbReference>
<proteinExistence type="predicted"/>
<accession>A0A9Y2EQQ3</accession>
<feature type="domain" description="DUF2726" evidence="1">
    <location>
        <begin position="832"/>
        <end position="900"/>
    </location>
</feature>
<dbReference type="PANTHER" id="PTHR10887">
    <property type="entry name" value="DNA2/NAM7 HELICASE FAMILY"/>
    <property type="match status" value="1"/>
</dbReference>
<dbReference type="InterPro" id="IPR041679">
    <property type="entry name" value="DNA2/NAM7-like_C"/>
</dbReference>
<sequence length="913" mass="105535">MNIEKHLILIDDEDKTESISHCAYENGKWQINFGKDKTYFYHYSKVKCFKEPDLRYPTTTDVYYNDQPLSGIEKILVFEQHIRICFASGYKKIYKSQEIRFEESCLNNPNASKRFEYLKQLAEIVSISSDENSSFLSNQYKKISKVNSNSVLAKYLNPTILNSQLNGYLPIFPFGFNLSQKDATEKALANPISVIEGPPGTGKTQTILNIIANAIINEKTVAIVSNNNAATANVLEKLEKYGVDFIAAYLGKNENKKEFFANQAKIYPDMSSWVINEQDYDIIRKSIETSGKQLEDMLKIKNTNAILKQELAALKVEKEYFDKYYNEASKSILAYKSLYKHSSNIVMNLWLEYQLMMETCTDITLIYKLKNLFRYGIISFSFYKNSNEEMIAFFQKLYYDLKEKELNEQIKRLTERLENYQFDVAIKKYSEESMKLFKATLVKRFSKNKERETFTADALWKNIDSFNREYPIILSTTHSLRSCISPDYLFDYVIMDEASQVDIVAGSLALSCARNAVIVGDLKQLPNVVSNSISKESNRIFEKYQLNKAYHYADNSMLSSITGLFNDVPRSLLKEHYRCHPQIIGFCNQKFYNNELIILTEDDGRKNPLVAYKTVKGNHARGNYNQRQIDVILQEVLPYQTDNDPKQTVGVISPYRLQTDKVKESIGTRNIEVDTIHKYQGREKDVVILTTVVNEINSFVDNPNLINVAVSRAVDKLVVIISEGEKKAGSNIGDLVRYIEYNNFEIINSSIYSVFDLLYHDYSDRLLALMKKKKNVSHYESENLMYIVIEKVLNLPEFNYLDCVLHQPLKMLIRNSEKLDPSEYSFTMNVLTHTDFLIFNKSDKSPVLAVEVDGYEFHANNPKQLERDKLKDTILKKYDIPILRIKTNESGEEAKLYDKLIQSLKAKEQSLDS</sequence>
<feature type="domain" description="DNA2/NAM7 helicase helicase" evidence="2">
    <location>
        <begin position="176"/>
        <end position="529"/>
    </location>
</feature>
<dbReference type="KEGG" id="sgbi:P3F81_10310"/>
<name>A0A9Y2EQQ3_9FIRM</name>
<gene>
    <name evidence="4" type="ORF">P3F81_10310</name>
</gene>
<dbReference type="CDD" id="cd18808">
    <property type="entry name" value="SF1_C_Upf1"/>
    <property type="match status" value="1"/>
</dbReference>
<dbReference type="PANTHER" id="PTHR10887:SF530">
    <property type="entry name" value="SUPERFAMILY I DNA HELICASES"/>
    <property type="match status" value="1"/>
</dbReference>
<dbReference type="EMBL" id="CP120678">
    <property type="protein sequence ID" value="WIW70277.1"/>
    <property type="molecule type" value="Genomic_DNA"/>
</dbReference>
<reference evidence="4" key="1">
    <citation type="submission" date="2023-03" db="EMBL/GenBank/DDBJ databases">
        <title>Selenobaculum gbiensis gen. nov. sp. nov., a new bacterium isolated from the gut microbiota of IBD patient.</title>
        <authorList>
            <person name="Yeo S."/>
            <person name="Park H."/>
            <person name="Huh C.S."/>
        </authorList>
    </citation>
    <scope>NUCLEOTIDE SEQUENCE</scope>
    <source>
        <strain evidence="4">ICN-92133</strain>
    </source>
</reference>
<protein>
    <submittedName>
        <fullName evidence="4">AAA domain-containing protein</fullName>
    </submittedName>
</protein>
<feature type="domain" description="DNA2/NAM7 helicase-like C-terminal" evidence="3">
    <location>
        <begin position="557"/>
        <end position="721"/>
    </location>
</feature>
<organism evidence="4 5">
    <name type="scientific">Selenobaculum gibii</name>
    <dbReference type="NCBI Taxonomy" id="3054208"/>
    <lineage>
        <taxon>Bacteria</taxon>
        <taxon>Bacillati</taxon>
        <taxon>Bacillota</taxon>
        <taxon>Negativicutes</taxon>
        <taxon>Selenomonadales</taxon>
        <taxon>Selenomonadaceae</taxon>
        <taxon>Selenobaculum</taxon>
    </lineage>
</organism>
<evidence type="ECO:0000313" key="5">
    <source>
        <dbReference type="Proteomes" id="UP001243623"/>
    </source>
</evidence>
<dbReference type="Pfam" id="PF13087">
    <property type="entry name" value="AAA_12"/>
    <property type="match status" value="1"/>
</dbReference>
<dbReference type="InterPro" id="IPR041677">
    <property type="entry name" value="DNA2/NAM7_AAA_11"/>
</dbReference>
<dbReference type="Pfam" id="PF10881">
    <property type="entry name" value="DUF2726"/>
    <property type="match status" value="1"/>
</dbReference>